<comment type="caution">
    <text evidence="4">The sequence shown here is derived from an EMBL/GenBank/DDBJ whole genome shotgun (WGS) entry which is preliminary data.</text>
</comment>
<dbReference type="Proteomes" id="UP001595885">
    <property type="component" value="Unassembled WGS sequence"/>
</dbReference>
<keyword evidence="5" id="KW-1185">Reference proteome</keyword>
<dbReference type="PANTHER" id="PTHR43072:SF23">
    <property type="entry name" value="UPF0039 PROTEIN C11D3.02C"/>
    <property type="match status" value="1"/>
</dbReference>
<evidence type="ECO:0000259" key="3">
    <source>
        <dbReference type="PROSITE" id="PS51186"/>
    </source>
</evidence>
<evidence type="ECO:0000256" key="2">
    <source>
        <dbReference type="ARBA" id="ARBA00023315"/>
    </source>
</evidence>
<keyword evidence="2 4" id="KW-0012">Acyltransferase</keyword>
<dbReference type="Pfam" id="PF13420">
    <property type="entry name" value="Acetyltransf_4"/>
    <property type="match status" value="1"/>
</dbReference>
<dbReference type="Gene3D" id="3.40.630.30">
    <property type="match status" value="1"/>
</dbReference>
<dbReference type="EMBL" id="JBHSGW010000027">
    <property type="protein sequence ID" value="MFC4740709.1"/>
    <property type="molecule type" value="Genomic_DNA"/>
</dbReference>
<proteinExistence type="predicted"/>
<evidence type="ECO:0000313" key="4">
    <source>
        <dbReference type="EMBL" id="MFC4740709.1"/>
    </source>
</evidence>
<dbReference type="InterPro" id="IPR016181">
    <property type="entry name" value="Acyl_CoA_acyltransferase"/>
</dbReference>
<name>A0ABV9P8S1_9FLAO</name>
<dbReference type="EC" id="2.3.-.-" evidence="4"/>
<dbReference type="GO" id="GO:0016746">
    <property type="term" value="F:acyltransferase activity"/>
    <property type="evidence" value="ECO:0007669"/>
    <property type="project" value="UniProtKB-KW"/>
</dbReference>
<dbReference type="PANTHER" id="PTHR43072">
    <property type="entry name" value="N-ACETYLTRANSFERASE"/>
    <property type="match status" value="1"/>
</dbReference>
<protein>
    <submittedName>
        <fullName evidence="4">GNAT family N-acetyltransferase</fullName>
        <ecNumber evidence="4">2.3.-.-</ecNumber>
    </submittedName>
</protein>
<keyword evidence="1 4" id="KW-0808">Transferase</keyword>
<feature type="domain" description="N-acetyltransferase" evidence="3">
    <location>
        <begin position="3"/>
        <end position="165"/>
    </location>
</feature>
<organism evidence="4 5">
    <name type="scientific">Flavobacterium ponti</name>
    <dbReference type="NCBI Taxonomy" id="665133"/>
    <lineage>
        <taxon>Bacteria</taxon>
        <taxon>Pseudomonadati</taxon>
        <taxon>Bacteroidota</taxon>
        <taxon>Flavobacteriia</taxon>
        <taxon>Flavobacteriales</taxon>
        <taxon>Flavobacteriaceae</taxon>
        <taxon>Flavobacterium</taxon>
    </lineage>
</organism>
<accession>A0ABV9P8S1</accession>
<dbReference type="InterPro" id="IPR000182">
    <property type="entry name" value="GNAT_dom"/>
</dbReference>
<reference evidence="5" key="1">
    <citation type="journal article" date="2019" name="Int. J. Syst. Evol. Microbiol.">
        <title>The Global Catalogue of Microorganisms (GCM) 10K type strain sequencing project: providing services to taxonomists for standard genome sequencing and annotation.</title>
        <authorList>
            <consortium name="The Broad Institute Genomics Platform"/>
            <consortium name="The Broad Institute Genome Sequencing Center for Infectious Disease"/>
            <person name="Wu L."/>
            <person name="Ma J."/>
        </authorList>
    </citation>
    <scope>NUCLEOTIDE SEQUENCE [LARGE SCALE GENOMIC DNA]</scope>
    <source>
        <strain evidence="5">CCUG 50349</strain>
    </source>
</reference>
<evidence type="ECO:0000313" key="5">
    <source>
        <dbReference type="Proteomes" id="UP001595885"/>
    </source>
</evidence>
<dbReference type="PROSITE" id="PS51186">
    <property type="entry name" value="GNAT"/>
    <property type="match status" value="1"/>
</dbReference>
<dbReference type="RefSeq" id="WP_379742627.1">
    <property type="nucleotide sequence ID" value="NZ_JBHSGW010000027.1"/>
</dbReference>
<dbReference type="SUPFAM" id="SSF55729">
    <property type="entry name" value="Acyl-CoA N-acyltransferases (Nat)"/>
    <property type="match status" value="1"/>
</dbReference>
<gene>
    <name evidence="4" type="ORF">ACFO3U_11965</name>
</gene>
<dbReference type="CDD" id="cd04301">
    <property type="entry name" value="NAT_SF"/>
    <property type="match status" value="1"/>
</dbReference>
<sequence>MNYIIRKATEKDLESILEIVNYNILNTTSIYDYEPRTLAQQKEIFDEKTKSGFPLIVIQIDNEIAGFGTYGTFRFKEGYKFTVEHSVYVSINHQGKGLGKFLLAELIELAKKQKLHTMIAVIDAENQNSVEFHKQFGFETVGVIKESAFKFNKWLDTVFMQLILKKNPD</sequence>
<evidence type="ECO:0000256" key="1">
    <source>
        <dbReference type="ARBA" id="ARBA00022679"/>
    </source>
</evidence>